<dbReference type="InterPro" id="IPR022009">
    <property type="entry name" value="Resctriction_endonuc_II_NotI"/>
</dbReference>
<gene>
    <name evidence="2" type="ORF">FE840_009760</name>
</gene>
<organism evidence="2 3">
    <name type="scientific">Peteryoungia desertarenae</name>
    <dbReference type="NCBI Taxonomy" id="1813451"/>
    <lineage>
        <taxon>Bacteria</taxon>
        <taxon>Pseudomonadati</taxon>
        <taxon>Pseudomonadota</taxon>
        <taxon>Alphaproteobacteria</taxon>
        <taxon>Hyphomicrobiales</taxon>
        <taxon>Rhizobiaceae</taxon>
        <taxon>Peteryoungia</taxon>
    </lineage>
</organism>
<accession>A0ABX6QMF5</accession>
<sequence>MREERFHIAEWYGQPFLSLTDEQRVELANHQVGGAAMSKDELARMAELNLLSNQRRLRSAEAKRLEQLHEKLLRQKALERPCPFKISSAHPTCTKPGGVCSIRLYQQEGDGIAPVAGNKGRIRALCPARFHQNGVAFDRVGELLLEDSEPKRIGEVGFLKSTGNLDSAPGEDVGRIDMILVKNEEEDTSAIEWVAVEVQAVYFSGKNMQIEFDHIKRTDGKLSMAREKRRPDYRSSGVKRLMPQLLTKVPTLRRWGKKMAVVVDAPFFQSMGRMDTVSDVSNADIVWFLVDFLDNGDDALFHLAVVEEVYTTLDAATLGLTGGLPVTKSEFEQRIKSKSNLKHIAR</sequence>
<evidence type="ECO:0000313" key="2">
    <source>
        <dbReference type="EMBL" id="QLF69803.1"/>
    </source>
</evidence>
<keyword evidence="3" id="KW-1185">Reference proteome</keyword>
<dbReference type="Proteomes" id="UP000308530">
    <property type="component" value="Chromosome"/>
</dbReference>
<reference evidence="2 3" key="1">
    <citation type="submission" date="2020-06" db="EMBL/GenBank/DDBJ databases">
        <title>Genome sequence of Rhizobium sp strain ADMK78.</title>
        <authorList>
            <person name="Rahi P."/>
        </authorList>
    </citation>
    <scope>NUCLEOTIDE SEQUENCE [LARGE SCALE GENOMIC DNA]</scope>
    <source>
        <strain evidence="2 3">ADMK78</strain>
    </source>
</reference>
<name>A0ABX6QMF5_9HYPH</name>
<feature type="domain" description="Restriction endonuclease type II NotI" evidence="1">
    <location>
        <begin position="68"/>
        <end position="302"/>
    </location>
</feature>
<dbReference type="EMBL" id="CP058350">
    <property type="protein sequence ID" value="QLF69803.1"/>
    <property type="molecule type" value="Genomic_DNA"/>
</dbReference>
<evidence type="ECO:0000259" key="1">
    <source>
        <dbReference type="Pfam" id="PF12183"/>
    </source>
</evidence>
<evidence type="ECO:0000313" key="3">
    <source>
        <dbReference type="Proteomes" id="UP000308530"/>
    </source>
</evidence>
<dbReference type="Pfam" id="PF12183">
    <property type="entry name" value="NotI"/>
    <property type="match status" value="1"/>
</dbReference>
<proteinExistence type="predicted"/>
<protein>
    <recommendedName>
        <fullName evidence="1">Restriction endonuclease type II NotI domain-containing protein</fullName>
    </recommendedName>
</protein>